<dbReference type="AlphaFoldDB" id="A0AAW1PSP7"/>
<keyword evidence="1" id="KW-0175">Coiled coil</keyword>
<reference evidence="3 4" key="1">
    <citation type="journal article" date="2024" name="Nat. Commun.">
        <title>Phylogenomics reveals the evolutionary origins of lichenization in chlorophyte algae.</title>
        <authorList>
            <person name="Puginier C."/>
            <person name="Libourel C."/>
            <person name="Otte J."/>
            <person name="Skaloud P."/>
            <person name="Haon M."/>
            <person name="Grisel S."/>
            <person name="Petersen M."/>
            <person name="Berrin J.G."/>
            <person name="Delaux P.M."/>
            <person name="Dal Grande F."/>
            <person name="Keller J."/>
        </authorList>
    </citation>
    <scope>NUCLEOTIDE SEQUENCE [LARGE SCALE GENOMIC DNA]</scope>
    <source>
        <strain evidence="3 4">SAG 2043</strain>
    </source>
</reference>
<feature type="coiled-coil region" evidence="1">
    <location>
        <begin position="442"/>
        <end position="476"/>
    </location>
</feature>
<gene>
    <name evidence="3" type="ORF">WJX72_004202</name>
</gene>
<dbReference type="Proteomes" id="UP001489004">
    <property type="component" value="Unassembled WGS sequence"/>
</dbReference>
<feature type="region of interest" description="Disordered" evidence="2">
    <location>
        <begin position="619"/>
        <end position="692"/>
    </location>
</feature>
<name>A0AAW1PSP7_9CHLO</name>
<feature type="coiled-coil region" evidence="1">
    <location>
        <begin position="145"/>
        <end position="172"/>
    </location>
</feature>
<evidence type="ECO:0000256" key="1">
    <source>
        <dbReference type="SAM" id="Coils"/>
    </source>
</evidence>
<proteinExistence type="predicted"/>
<keyword evidence="4" id="KW-1185">Reference proteome</keyword>
<comment type="caution">
    <text evidence="3">The sequence shown here is derived from an EMBL/GenBank/DDBJ whole genome shotgun (WGS) entry which is preliminary data.</text>
</comment>
<feature type="coiled-coil region" evidence="1">
    <location>
        <begin position="298"/>
        <end position="332"/>
    </location>
</feature>
<feature type="compositionally biased region" description="Low complexity" evidence="2">
    <location>
        <begin position="541"/>
        <end position="558"/>
    </location>
</feature>
<feature type="region of interest" description="Disordered" evidence="2">
    <location>
        <begin position="532"/>
        <end position="561"/>
    </location>
</feature>
<evidence type="ECO:0000256" key="2">
    <source>
        <dbReference type="SAM" id="MobiDB-lite"/>
    </source>
</evidence>
<evidence type="ECO:0000313" key="4">
    <source>
        <dbReference type="Proteomes" id="UP001489004"/>
    </source>
</evidence>
<protein>
    <submittedName>
        <fullName evidence="3">Uncharacterized protein</fullName>
    </submittedName>
</protein>
<dbReference type="EMBL" id="JALJOR010000009">
    <property type="protein sequence ID" value="KAK9811456.1"/>
    <property type="molecule type" value="Genomic_DNA"/>
</dbReference>
<feature type="coiled-coil region" evidence="1">
    <location>
        <begin position="225"/>
        <end position="259"/>
    </location>
</feature>
<accession>A0AAW1PSP7</accession>
<evidence type="ECO:0000313" key="3">
    <source>
        <dbReference type="EMBL" id="KAK9811456.1"/>
    </source>
</evidence>
<sequence>MQLCRLLDEVRSALTYAHSNLTSSGSKVAREEIDAFWKPKVARMMSFLEMAATTVTAMESQLQGQQTIATLKLPAARVSELKKQHSGSEAILQGNQAASGASTLGLARRSSDELSELYGVDNANASALTAAAANAAHQEHLRSLARMLRAQARSEQNKMDQAAQVQEELRATQAALMSGVMREAQEACAWGQKPSDAQDQTAANLESWRLEKLMMALDAKAWEHIAQFEAQKAALEASLEESEHKRMAAEARCAELSHAQQLAAQPGQAQQAAAGPANGWDVLVSDVEQGPMLQEARLSQLQQQLKQLAGERDVLRQELSSQKAQSESEREEKAALEVVNKGLFKQLVKIAKQVNKATAHDPRQSAAKLQELHDQINVLEEERSHLLTIIGEERNLDDALQAESLQVKQLKLMISLIQGHNQELAMALSQASSEVGDWESEKAALLITKAELLRQCEHVEQERNELAATAVELDSNDGLDASPVAWKALQQRQTALSQEITLQRAASDLGCDLAALLAEKQALDLELDERAARATREPGWRSSTSSPASTRAHSPSPSELQPSLAIQMARDLTSQLSHAESIVPKERAPICIATAPSLRPIKTMSQVVQLASELQEPASPRIGAWGEGSGRGPSRSANPDLQVKPKKRSLLSHVEDAVPESPRRAVPGRKQHLTPFSRDPPELASDPDASGG</sequence>
<organism evidence="3 4">
    <name type="scientific">[Myrmecia] bisecta</name>
    <dbReference type="NCBI Taxonomy" id="41462"/>
    <lineage>
        <taxon>Eukaryota</taxon>
        <taxon>Viridiplantae</taxon>
        <taxon>Chlorophyta</taxon>
        <taxon>core chlorophytes</taxon>
        <taxon>Trebouxiophyceae</taxon>
        <taxon>Trebouxiales</taxon>
        <taxon>Trebouxiaceae</taxon>
        <taxon>Myrmecia</taxon>
    </lineage>
</organism>